<proteinExistence type="predicted"/>
<dbReference type="AlphaFoldDB" id="A0A9D2HSJ6"/>
<name>A0A9D2HSJ6_9BACE</name>
<comment type="caution">
    <text evidence="2">The sequence shown here is derived from an EMBL/GenBank/DDBJ whole genome shotgun (WGS) entry which is preliminary data.</text>
</comment>
<dbReference type="Pfam" id="PF19672">
    <property type="entry name" value="DUF6175"/>
    <property type="match status" value="1"/>
</dbReference>
<dbReference type="InterPro" id="IPR046173">
    <property type="entry name" value="DUF6175"/>
</dbReference>
<evidence type="ECO:0000313" key="3">
    <source>
        <dbReference type="Proteomes" id="UP000823860"/>
    </source>
</evidence>
<feature type="signal peptide" evidence="1">
    <location>
        <begin position="1"/>
        <end position="22"/>
    </location>
</feature>
<feature type="chain" id="PRO_5038365370" evidence="1">
    <location>
        <begin position="23"/>
        <end position="429"/>
    </location>
</feature>
<gene>
    <name evidence="2" type="ORF">H9785_06540</name>
</gene>
<organism evidence="2 3">
    <name type="scientific">Candidatus Bacteroides intestinavium</name>
    <dbReference type="NCBI Taxonomy" id="2838469"/>
    <lineage>
        <taxon>Bacteria</taxon>
        <taxon>Pseudomonadati</taxon>
        <taxon>Bacteroidota</taxon>
        <taxon>Bacteroidia</taxon>
        <taxon>Bacteroidales</taxon>
        <taxon>Bacteroidaceae</taxon>
        <taxon>Bacteroides</taxon>
    </lineage>
</organism>
<sequence length="429" mass="48224">MLNKQTYWVLLITLWYSLSLQAQNYSADVSLVQQDGQSVTLRATAIADKKKEAADLAARSAFHALLHTGIEGVRNGMPMIAVERNDYDYRFFTELRYLNYIRGEVEDVSDSKIGGKRRVTVQLTILSKSLLADLEHNEMVVSPGWTDTKKAAATAALNPTIVVVPSVKGGGGFEEMRTLVESSPVVGHAVNKLTAEFSRRGYKTRDFLTQLQNAKNTNILRRNTQADAATLLVQNLPGDIVVTLDVEVVTDDRKRSECSLNVKAVEQQTEGSLASATFLSGQYMTTDSLRLADYAVKKIKDDFFADLKKAFEAMIAKGREVYVDMTLAQTVTDWDFDQEAPYGDGNYFKDALDEWLNEHAQQSVYDMGNSTDKYIHIRLNVPLWDMERNRSYKLSNFNSDLKKFLRSQLGEDYGVSVTAMGQRLEVRIE</sequence>
<reference evidence="2" key="1">
    <citation type="journal article" date="2021" name="PeerJ">
        <title>Extensive microbial diversity within the chicken gut microbiome revealed by metagenomics and culture.</title>
        <authorList>
            <person name="Gilroy R."/>
            <person name="Ravi A."/>
            <person name="Getino M."/>
            <person name="Pursley I."/>
            <person name="Horton D.L."/>
            <person name="Alikhan N.F."/>
            <person name="Baker D."/>
            <person name="Gharbi K."/>
            <person name="Hall N."/>
            <person name="Watson M."/>
            <person name="Adriaenssens E.M."/>
            <person name="Foster-Nyarko E."/>
            <person name="Jarju S."/>
            <person name="Secka A."/>
            <person name="Antonio M."/>
            <person name="Oren A."/>
            <person name="Chaudhuri R.R."/>
            <person name="La Ragione R."/>
            <person name="Hildebrand F."/>
            <person name="Pallen M.J."/>
        </authorList>
    </citation>
    <scope>NUCLEOTIDE SEQUENCE</scope>
    <source>
        <strain evidence="2">ChiHecec1B25-7008</strain>
    </source>
</reference>
<evidence type="ECO:0000313" key="2">
    <source>
        <dbReference type="EMBL" id="HJA83606.1"/>
    </source>
</evidence>
<keyword evidence="1" id="KW-0732">Signal</keyword>
<reference evidence="2" key="2">
    <citation type="submission" date="2021-04" db="EMBL/GenBank/DDBJ databases">
        <authorList>
            <person name="Gilroy R."/>
        </authorList>
    </citation>
    <scope>NUCLEOTIDE SEQUENCE</scope>
    <source>
        <strain evidence="2">ChiHecec1B25-7008</strain>
    </source>
</reference>
<dbReference type="Proteomes" id="UP000823860">
    <property type="component" value="Unassembled WGS sequence"/>
</dbReference>
<dbReference type="EMBL" id="DWZE01000076">
    <property type="protein sequence ID" value="HJA83606.1"/>
    <property type="molecule type" value="Genomic_DNA"/>
</dbReference>
<evidence type="ECO:0000256" key="1">
    <source>
        <dbReference type="SAM" id="SignalP"/>
    </source>
</evidence>
<accession>A0A9D2HSJ6</accession>
<protein>
    <submittedName>
        <fullName evidence="2">Uncharacterized protein</fullName>
    </submittedName>
</protein>